<dbReference type="Proteomes" id="UP000289340">
    <property type="component" value="Chromosome 8"/>
</dbReference>
<sequence length="81" mass="8708">MFGGSARRGLGLRLCKYMGLIPSSPSDLRLRFTSFASSSSTTLRSAQRMHLPFMFCGALTVACPSATVTLAWPEPDAGRPL</sequence>
<name>A0A445JKP5_GLYSO</name>
<evidence type="ECO:0000313" key="3">
    <source>
        <dbReference type="Proteomes" id="UP000289340"/>
    </source>
</evidence>
<protein>
    <submittedName>
        <fullName evidence="2">Uncharacterized protein</fullName>
    </submittedName>
</protein>
<evidence type="ECO:0000313" key="2">
    <source>
        <dbReference type="EMBL" id="RZB99075.1"/>
    </source>
</evidence>
<proteinExistence type="predicted"/>
<keyword evidence="3" id="KW-1185">Reference proteome</keyword>
<gene>
    <name evidence="2" type="ORF">D0Y65_021799</name>
</gene>
<dbReference type="AlphaFoldDB" id="A0A445JKP5"/>
<keyword evidence="1" id="KW-0812">Transmembrane</keyword>
<reference evidence="2 3" key="1">
    <citation type="submission" date="2018-09" db="EMBL/GenBank/DDBJ databases">
        <title>A high-quality reference genome of wild soybean provides a powerful tool to mine soybean genomes.</title>
        <authorList>
            <person name="Xie M."/>
            <person name="Chung C.Y.L."/>
            <person name="Li M.-W."/>
            <person name="Wong F.-L."/>
            <person name="Chan T.-F."/>
            <person name="Lam H.-M."/>
        </authorList>
    </citation>
    <scope>NUCLEOTIDE SEQUENCE [LARGE SCALE GENOMIC DNA]</scope>
    <source>
        <strain evidence="3">cv. W05</strain>
        <tissue evidence="2">Hypocotyl of etiolated seedlings</tissue>
    </source>
</reference>
<keyword evidence="1" id="KW-0472">Membrane</keyword>
<feature type="transmembrane region" description="Helical" evidence="1">
    <location>
        <begin position="51"/>
        <end position="72"/>
    </location>
</feature>
<keyword evidence="1" id="KW-1133">Transmembrane helix</keyword>
<dbReference type="EMBL" id="QZWG01000008">
    <property type="protein sequence ID" value="RZB99075.1"/>
    <property type="molecule type" value="Genomic_DNA"/>
</dbReference>
<accession>A0A445JKP5</accession>
<organism evidence="2 3">
    <name type="scientific">Glycine soja</name>
    <name type="common">Wild soybean</name>
    <dbReference type="NCBI Taxonomy" id="3848"/>
    <lineage>
        <taxon>Eukaryota</taxon>
        <taxon>Viridiplantae</taxon>
        <taxon>Streptophyta</taxon>
        <taxon>Embryophyta</taxon>
        <taxon>Tracheophyta</taxon>
        <taxon>Spermatophyta</taxon>
        <taxon>Magnoliopsida</taxon>
        <taxon>eudicotyledons</taxon>
        <taxon>Gunneridae</taxon>
        <taxon>Pentapetalae</taxon>
        <taxon>rosids</taxon>
        <taxon>fabids</taxon>
        <taxon>Fabales</taxon>
        <taxon>Fabaceae</taxon>
        <taxon>Papilionoideae</taxon>
        <taxon>50 kb inversion clade</taxon>
        <taxon>NPAAA clade</taxon>
        <taxon>indigoferoid/millettioid clade</taxon>
        <taxon>Phaseoleae</taxon>
        <taxon>Glycine</taxon>
        <taxon>Glycine subgen. Soja</taxon>
    </lineage>
</organism>
<comment type="caution">
    <text evidence="2">The sequence shown here is derived from an EMBL/GenBank/DDBJ whole genome shotgun (WGS) entry which is preliminary data.</text>
</comment>
<evidence type="ECO:0000256" key="1">
    <source>
        <dbReference type="SAM" id="Phobius"/>
    </source>
</evidence>